<dbReference type="InterPro" id="IPR050853">
    <property type="entry name" value="WD_repeat_DNA-damage-binding"/>
</dbReference>
<dbReference type="EMBL" id="AZHD01000010">
    <property type="protein sequence ID" value="OAA59780.1"/>
    <property type="molecule type" value="Genomic_DNA"/>
</dbReference>
<dbReference type="PROSITE" id="PS50082">
    <property type="entry name" value="WD_REPEATS_2"/>
    <property type="match status" value="1"/>
</dbReference>
<evidence type="ECO:0000256" key="9">
    <source>
        <dbReference type="RuleBase" id="RU365004"/>
    </source>
</evidence>
<dbReference type="InterPro" id="IPR036322">
    <property type="entry name" value="WD40_repeat_dom_sf"/>
</dbReference>
<evidence type="ECO:0000256" key="1">
    <source>
        <dbReference type="ARBA" id="ARBA00002653"/>
    </source>
</evidence>
<dbReference type="GO" id="GO:2000001">
    <property type="term" value="P:regulation of DNA damage checkpoint"/>
    <property type="evidence" value="ECO:0007669"/>
    <property type="project" value="TreeGrafter"/>
</dbReference>
<dbReference type="OrthoDB" id="9890280at2759"/>
<comment type="similarity">
    <text evidence="2 9">Belongs to the WD repeat DDB2/WDR76 family.</text>
</comment>
<comment type="caution">
    <text evidence="11">The sequence shown here is derived from an EMBL/GenBank/DDBJ whole genome shotgun (WGS) entry which is preliminary data.</text>
</comment>
<protein>
    <recommendedName>
        <fullName evidence="3 9">DNA damage-binding protein CMR1</fullName>
    </recommendedName>
</protein>
<keyword evidence="5" id="KW-0677">Repeat</keyword>
<evidence type="ECO:0000256" key="5">
    <source>
        <dbReference type="ARBA" id="ARBA00022737"/>
    </source>
</evidence>
<keyword evidence="12" id="KW-1185">Reference proteome</keyword>
<evidence type="ECO:0000313" key="12">
    <source>
        <dbReference type="Proteomes" id="UP000076874"/>
    </source>
</evidence>
<name>A0A167SNC3_9HYPO</name>
<feature type="compositionally biased region" description="Polar residues" evidence="10">
    <location>
        <begin position="22"/>
        <end position="32"/>
    </location>
</feature>
<proteinExistence type="inferred from homology"/>
<organism evidence="11 12">
    <name type="scientific">Niveomyces insectorum RCEF 264</name>
    <dbReference type="NCBI Taxonomy" id="1081102"/>
    <lineage>
        <taxon>Eukaryota</taxon>
        <taxon>Fungi</taxon>
        <taxon>Dikarya</taxon>
        <taxon>Ascomycota</taxon>
        <taxon>Pezizomycotina</taxon>
        <taxon>Sordariomycetes</taxon>
        <taxon>Hypocreomycetidae</taxon>
        <taxon>Hypocreales</taxon>
        <taxon>Cordycipitaceae</taxon>
        <taxon>Niveomyces</taxon>
    </lineage>
</organism>
<keyword evidence="7 9" id="KW-0238">DNA-binding</keyword>
<feature type="region of interest" description="Disordered" evidence="10">
    <location>
        <begin position="1"/>
        <end position="39"/>
    </location>
</feature>
<keyword evidence="6 9" id="KW-0227">DNA damage</keyword>
<evidence type="ECO:0000313" key="11">
    <source>
        <dbReference type="EMBL" id="OAA59780.1"/>
    </source>
</evidence>
<dbReference type="Proteomes" id="UP000076874">
    <property type="component" value="Unassembled WGS sequence"/>
</dbReference>
<reference evidence="11 12" key="1">
    <citation type="journal article" date="2016" name="Genome Biol. Evol.">
        <title>Divergent and convergent evolution of fungal pathogenicity.</title>
        <authorList>
            <person name="Shang Y."/>
            <person name="Xiao G."/>
            <person name="Zheng P."/>
            <person name="Cen K."/>
            <person name="Zhan S."/>
            <person name="Wang C."/>
        </authorList>
    </citation>
    <scope>NUCLEOTIDE SEQUENCE [LARGE SCALE GENOMIC DNA]</scope>
    <source>
        <strain evidence="11 12">RCEF 264</strain>
    </source>
</reference>
<evidence type="ECO:0000256" key="7">
    <source>
        <dbReference type="ARBA" id="ARBA00023125"/>
    </source>
</evidence>
<dbReference type="STRING" id="1081102.A0A167SNC3"/>
<evidence type="ECO:0000256" key="4">
    <source>
        <dbReference type="ARBA" id="ARBA00022574"/>
    </source>
</evidence>
<comment type="function">
    <text evidence="1 9">DNA-binding protein that binds to both single- and double-stranded DNA. Binds preferentially to UV-damaged DNA. May be involved in DNA-metabolic processes.</text>
</comment>
<accession>A0A167SNC3</accession>
<evidence type="ECO:0000256" key="3">
    <source>
        <dbReference type="ARBA" id="ARBA00021132"/>
    </source>
</evidence>
<dbReference type="GO" id="GO:0006974">
    <property type="term" value="P:DNA damage response"/>
    <property type="evidence" value="ECO:0007669"/>
    <property type="project" value="UniProtKB-KW"/>
</dbReference>
<dbReference type="InterPro" id="IPR015943">
    <property type="entry name" value="WD40/YVTN_repeat-like_dom_sf"/>
</dbReference>
<dbReference type="GO" id="GO:0003677">
    <property type="term" value="F:DNA binding"/>
    <property type="evidence" value="ECO:0007669"/>
    <property type="project" value="UniProtKB-UniRule"/>
</dbReference>
<evidence type="ECO:0000256" key="2">
    <source>
        <dbReference type="ARBA" id="ARBA00005434"/>
    </source>
</evidence>
<feature type="repeat" description="WD" evidence="8">
    <location>
        <begin position="315"/>
        <end position="338"/>
    </location>
</feature>
<sequence length="497" mass="54255">MAPAVDSNGLTAWERRRAENAKVNNEILNESDNAGGKRKRDDAFVELGFNDLPQAAAATREKRLRVRGDLQLSDMKVDGRWQGSLDGLQGLAKLPAGGAQPGVRTFTDDDIQETTDKELKRLRQEMNSLALYDKFDVKDLKLTKERIYAMAFHPTEDKPLVFAGDKEGRLGIFDASQEPDVAVKEEDADDHEDPPEPVILGFQPHTRTISGLFCLDTDPSAVYTASYDTTIRKLDLHAQKSVEVYAPADGDDSDRAISCMDFASDSPHLVFFSTLDGALGRHDLRAAPQTAELWTALHGGHKIGGFSLSPRQPHLVATASLDRTLKIWDLRKIAAVQHDDDDDDTSTTTLRPALLGEDAARLSVSHAAWGAGGQIATTSYDDTIRVYDVNAAAAATNPGQPLPASVMTPAHNIRHNNQTGRWVTILKPQWQRRPPGGFHKFAVGNMNRFVDVYAANGEQLGQLDGDGITAVPAVAHFHPSQNWVAGGNASGKLTLWM</sequence>
<dbReference type="PANTHER" id="PTHR14773:SF0">
    <property type="entry name" value="WD REPEAT-CONTAINING PROTEIN 76"/>
    <property type="match status" value="1"/>
</dbReference>
<evidence type="ECO:0000256" key="8">
    <source>
        <dbReference type="PROSITE-ProRule" id="PRU00221"/>
    </source>
</evidence>
<dbReference type="GO" id="GO:0005634">
    <property type="term" value="C:nucleus"/>
    <property type="evidence" value="ECO:0007669"/>
    <property type="project" value="TreeGrafter"/>
</dbReference>
<evidence type="ECO:0000256" key="6">
    <source>
        <dbReference type="ARBA" id="ARBA00022763"/>
    </source>
</evidence>
<evidence type="ECO:0000256" key="10">
    <source>
        <dbReference type="SAM" id="MobiDB-lite"/>
    </source>
</evidence>
<dbReference type="Gene3D" id="2.130.10.10">
    <property type="entry name" value="YVTN repeat-like/Quinoprotein amine dehydrogenase"/>
    <property type="match status" value="1"/>
</dbReference>
<dbReference type="SUPFAM" id="SSF50978">
    <property type="entry name" value="WD40 repeat-like"/>
    <property type="match status" value="1"/>
</dbReference>
<gene>
    <name evidence="11" type="ORF">SPI_05978</name>
</gene>
<dbReference type="InterPro" id="IPR001680">
    <property type="entry name" value="WD40_rpt"/>
</dbReference>
<dbReference type="Pfam" id="PF00400">
    <property type="entry name" value="WD40"/>
    <property type="match status" value="1"/>
</dbReference>
<dbReference type="PANTHER" id="PTHR14773">
    <property type="entry name" value="WD REPEAT-CONTAINING PROTEIN 76"/>
    <property type="match status" value="1"/>
</dbReference>
<dbReference type="SMART" id="SM00320">
    <property type="entry name" value="WD40"/>
    <property type="match status" value="6"/>
</dbReference>
<keyword evidence="4 8" id="KW-0853">WD repeat</keyword>
<dbReference type="FunFam" id="2.130.10.10:FF:000562">
    <property type="entry name" value="DNA damage-binding protein CMR1"/>
    <property type="match status" value="1"/>
</dbReference>
<dbReference type="AlphaFoldDB" id="A0A167SNC3"/>